<comment type="similarity">
    <text evidence="1">In the C-terminal section; belongs to the class-I pyridoxal-phosphate-dependent aminotransferase family.</text>
</comment>
<feature type="domain" description="HTH gntR-type" evidence="6">
    <location>
        <begin position="18"/>
        <end position="86"/>
    </location>
</feature>
<dbReference type="SMART" id="SM00345">
    <property type="entry name" value="HTH_GNTR"/>
    <property type="match status" value="1"/>
</dbReference>
<proteinExistence type="inferred from homology"/>
<dbReference type="CDD" id="cd07377">
    <property type="entry name" value="WHTH_GntR"/>
    <property type="match status" value="1"/>
</dbReference>
<dbReference type="GO" id="GO:0030170">
    <property type="term" value="F:pyridoxal phosphate binding"/>
    <property type="evidence" value="ECO:0007669"/>
    <property type="project" value="InterPro"/>
</dbReference>
<accession>A0A918GMY2</accession>
<keyword evidence="8" id="KW-1185">Reference proteome</keyword>
<dbReference type="Proteomes" id="UP000660680">
    <property type="component" value="Unassembled WGS sequence"/>
</dbReference>
<evidence type="ECO:0000256" key="5">
    <source>
        <dbReference type="ARBA" id="ARBA00023163"/>
    </source>
</evidence>
<dbReference type="EMBL" id="BMRB01000005">
    <property type="protein sequence ID" value="GGS49237.1"/>
    <property type="molecule type" value="Genomic_DNA"/>
</dbReference>
<dbReference type="InterPro" id="IPR015424">
    <property type="entry name" value="PyrdxlP-dep_Trfase"/>
</dbReference>
<dbReference type="InterPro" id="IPR036388">
    <property type="entry name" value="WH-like_DNA-bd_sf"/>
</dbReference>
<evidence type="ECO:0000313" key="8">
    <source>
        <dbReference type="Proteomes" id="UP000660680"/>
    </source>
</evidence>
<protein>
    <submittedName>
        <fullName evidence="7">GntR family transcriptional regulator</fullName>
    </submittedName>
</protein>
<evidence type="ECO:0000256" key="4">
    <source>
        <dbReference type="ARBA" id="ARBA00023125"/>
    </source>
</evidence>
<evidence type="ECO:0000256" key="1">
    <source>
        <dbReference type="ARBA" id="ARBA00005384"/>
    </source>
</evidence>
<keyword evidence="5" id="KW-0804">Transcription</keyword>
<dbReference type="SUPFAM" id="SSF53383">
    <property type="entry name" value="PLP-dependent transferases"/>
    <property type="match status" value="1"/>
</dbReference>
<reference evidence="7" key="1">
    <citation type="journal article" date="2014" name="Int. J. Syst. Evol. Microbiol.">
        <title>Complete genome sequence of Corynebacterium casei LMG S-19264T (=DSM 44701T), isolated from a smear-ripened cheese.</title>
        <authorList>
            <consortium name="US DOE Joint Genome Institute (JGI-PGF)"/>
            <person name="Walter F."/>
            <person name="Albersmeier A."/>
            <person name="Kalinowski J."/>
            <person name="Ruckert C."/>
        </authorList>
    </citation>
    <scope>NUCLEOTIDE SEQUENCE</scope>
    <source>
        <strain evidence="7">JCM 3276</strain>
    </source>
</reference>
<dbReference type="InterPro" id="IPR015421">
    <property type="entry name" value="PyrdxlP-dep_Trfase_major"/>
</dbReference>
<evidence type="ECO:0000256" key="2">
    <source>
        <dbReference type="ARBA" id="ARBA00022898"/>
    </source>
</evidence>
<organism evidence="7 8">
    <name type="scientific">Actinokineospora fastidiosa</name>
    <dbReference type="NCBI Taxonomy" id="1816"/>
    <lineage>
        <taxon>Bacteria</taxon>
        <taxon>Bacillati</taxon>
        <taxon>Actinomycetota</taxon>
        <taxon>Actinomycetes</taxon>
        <taxon>Pseudonocardiales</taxon>
        <taxon>Pseudonocardiaceae</taxon>
        <taxon>Actinokineospora</taxon>
    </lineage>
</organism>
<evidence type="ECO:0000313" key="7">
    <source>
        <dbReference type="EMBL" id="GGS49237.1"/>
    </source>
</evidence>
<sequence length="462" mass="49288">MSLEELRSRLGRWSAGRGPLSVLLAARLRQMIDDGELVPDAVLPPDRTLAAGLSVGRTTVVAAYDLLAQEGRIVRRQGSGTRVAPAPAPLRRRDTANPLFRHLLEPADHVIQLVCAAPDAMPAVVADAYATALRRGITDDIGYHPAGHPRLRAALAERYAVDPATVLVTTGAQQALSLIASALVAPGDRVVVEAPTYPGALEVFRDAAAVLRPVPTTMDGLDVGALVRALGERPALAYLVPTNHNPTGTSVSDLARRRIAAAAAGTVIVEDEALADLGFTEPLPAIFRYAPDRVLTIGSLAKTVWGGLRIGWVRGPEPLIRRLARAKAVHDLGTDVPAQLAAAELVSTLDDLRAQRAALLRHRHDHLCALLRDLLPTWRFRPADGGQTLWVELPHGDGNSYAQTALRHGVAVLSGTTLDPNGDSARFLRIPFLSPPDVLTDATQRLASAWREYAAGPRSLVG</sequence>
<keyword evidence="2" id="KW-0663">Pyridoxal phosphate</keyword>
<dbReference type="InterPro" id="IPR036390">
    <property type="entry name" value="WH_DNA-bd_sf"/>
</dbReference>
<dbReference type="Gene3D" id="1.10.10.10">
    <property type="entry name" value="Winged helix-like DNA-binding domain superfamily/Winged helix DNA-binding domain"/>
    <property type="match status" value="1"/>
</dbReference>
<dbReference type="SUPFAM" id="SSF46785">
    <property type="entry name" value="Winged helix' DNA-binding domain"/>
    <property type="match status" value="1"/>
</dbReference>
<dbReference type="Pfam" id="PF00155">
    <property type="entry name" value="Aminotran_1_2"/>
    <property type="match status" value="1"/>
</dbReference>
<dbReference type="CDD" id="cd00609">
    <property type="entry name" value="AAT_like"/>
    <property type="match status" value="1"/>
</dbReference>
<dbReference type="GO" id="GO:0003677">
    <property type="term" value="F:DNA binding"/>
    <property type="evidence" value="ECO:0007669"/>
    <property type="project" value="UniProtKB-KW"/>
</dbReference>
<reference evidence="7" key="2">
    <citation type="submission" date="2020-09" db="EMBL/GenBank/DDBJ databases">
        <authorList>
            <person name="Sun Q."/>
            <person name="Ohkuma M."/>
        </authorList>
    </citation>
    <scope>NUCLEOTIDE SEQUENCE</scope>
    <source>
        <strain evidence="7">JCM 3276</strain>
    </source>
</reference>
<dbReference type="Gene3D" id="3.40.640.10">
    <property type="entry name" value="Type I PLP-dependent aspartate aminotransferase-like (Major domain)"/>
    <property type="match status" value="1"/>
</dbReference>
<dbReference type="PANTHER" id="PTHR46577">
    <property type="entry name" value="HTH-TYPE TRANSCRIPTIONAL REGULATORY PROTEIN GABR"/>
    <property type="match status" value="1"/>
</dbReference>
<keyword evidence="3" id="KW-0805">Transcription regulation</keyword>
<gene>
    <name evidence="7" type="ORF">GCM10010171_50420</name>
</gene>
<keyword evidence="4" id="KW-0238">DNA-binding</keyword>
<evidence type="ECO:0000259" key="6">
    <source>
        <dbReference type="PROSITE" id="PS50949"/>
    </source>
</evidence>
<comment type="caution">
    <text evidence="7">The sequence shown here is derived from an EMBL/GenBank/DDBJ whole genome shotgun (WGS) entry which is preliminary data.</text>
</comment>
<dbReference type="PROSITE" id="PS50949">
    <property type="entry name" value="HTH_GNTR"/>
    <property type="match status" value="1"/>
</dbReference>
<dbReference type="InterPro" id="IPR004839">
    <property type="entry name" value="Aminotransferase_I/II_large"/>
</dbReference>
<dbReference type="PANTHER" id="PTHR46577:SF1">
    <property type="entry name" value="HTH-TYPE TRANSCRIPTIONAL REGULATORY PROTEIN GABR"/>
    <property type="match status" value="1"/>
</dbReference>
<dbReference type="InterPro" id="IPR000524">
    <property type="entry name" value="Tscrpt_reg_HTH_GntR"/>
</dbReference>
<dbReference type="AlphaFoldDB" id="A0A918GMY2"/>
<name>A0A918GMY2_9PSEU</name>
<dbReference type="Pfam" id="PF00392">
    <property type="entry name" value="GntR"/>
    <property type="match status" value="1"/>
</dbReference>
<dbReference type="GO" id="GO:0003700">
    <property type="term" value="F:DNA-binding transcription factor activity"/>
    <property type="evidence" value="ECO:0007669"/>
    <property type="project" value="InterPro"/>
</dbReference>
<dbReference type="InterPro" id="IPR051446">
    <property type="entry name" value="HTH_trans_reg/aminotransferase"/>
</dbReference>
<evidence type="ECO:0000256" key="3">
    <source>
        <dbReference type="ARBA" id="ARBA00023015"/>
    </source>
</evidence>